<dbReference type="GO" id="GO:0046872">
    <property type="term" value="F:metal ion binding"/>
    <property type="evidence" value="ECO:0007669"/>
    <property type="project" value="UniProtKB-KW"/>
</dbReference>
<keyword evidence="3 8" id="KW-0547">Nucleotide-binding</keyword>
<evidence type="ECO:0000256" key="7">
    <source>
        <dbReference type="PIRSR" id="PIRSR000615-3"/>
    </source>
</evidence>
<proteinExistence type="inferred from homology"/>
<keyword evidence="4" id="KW-0418">Kinase</keyword>
<feature type="active site" description="Proton acceptor" evidence="6">
    <location>
        <position position="169"/>
    </location>
</feature>
<evidence type="ECO:0000256" key="3">
    <source>
        <dbReference type="ARBA" id="ARBA00022741"/>
    </source>
</evidence>
<dbReference type="FunFam" id="3.30.200.20:FF:000274">
    <property type="entry name" value="Calcium/calmodulin-regulated receptor-like kinase 1"/>
    <property type="match status" value="1"/>
</dbReference>
<accession>A0AAD8P3U4</accession>
<dbReference type="SUPFAM" id="SSF56112">
    <property type="entry name" value="Protein kinase-like (PK-like)"/>
    <property type="match status" value="1"/>
</dbReference>
<dbReference type="InterPro" id="IPR001245">
    <property type="entry name" value="Ser-Thr/Tyr_kinase_cat_dom"/>
</dbReference>
<dbReference type="InterPro" id="IPR011009">
    <property type="entry name" value="Kinase-like_dom_sf"/>
</dbReference>
<keyword evidence="1 9" id="KW-0723">Serine/threonine-protein kinase</keyword>
<evidence type="ECO:0000259" key="11">
    <source>
        <dbReference type="PROSITE" id="PS50011"/>
    </source>
</evidence>
<evidence type="ECO:0000313" key="12">
    <source>
        <dbReference type="EMBL" id="KAK1430966.1"/>
    </source>
</evidence>
<feature type="region of interest" description="Disordered" evidence="10">
    <location>
        <begin position="316"/>
        <end position="363"/>
    </location>
</feature>
<dbReference type="Gene3D" id="1.10.510.10">
    <property type="entry name" value="Transferase(Phosphotransferase) domain 1"/>
    <property type="match status" value="1"/>
</dbReference>
<evidence type="ECO:0000256" key="9">
    <source>
        <dbReference type="RuleBase" id="RU000304"/>
    </source>
</evidence>
<dbReference type="Gene3D" id="3.30.200.20">
    <property type="entry name" value="Phosphorylase Kinase, domain 1"/>
    <property type="match status" value="1"/>
</dbReference>
<keyword evidence="7" id="KW-0479">Metal-binding</keyword>
<dbReference type="InterPro" id="IPR017441">
    <property type="entry name" value="Protein_kinase_ATP_BS"/>
</dbReference>
<evidence type="ECO:0000256" key="10">
    <source>
        <dbReference type="SAM" id="MobiDB-lite"/>
    </source>
</evidence>
<dbReference type="PIRSF" id="PIRSF000615">
    <property type="entry name" value="TyrPK_CSF1-R"/>
    <property type="match status" value="1"/>
</dbReference>
<dbReference type="PROSITE" id="PS00108">
    <property type="entry name" value="PROTEIN_KINASE_ST"/>
    <property type="match status" value="1"/>
</dbReference>
<dbReference type="EMBL" id="JAUHHV010000003">
    <property type="protein sequence ID" value="KAK1430966.1"/>
    <property type="molecule type" value="Genomic_DNA"/>
</dbReference>
<reference evidence="12" key="1">
    <citation type="journal article" date="2023" name="bioRxiv">
        <title>Improved chromosome-level genome assembly for marigold (Tagetes erecta).</title>
        <authorList>
            <person name="Jiang F."/>
            <person name="Yuan L."/>
            <person name="Wang S."/>
            <person name="Wang H."/>
            <person name="Xu D."/>
            <person name="Wang A."/>
            <person name="Fan W."/>
        </authorList>
    </citation>
    <scope>NUCLEOTIDE SEQUENCE</scope>
    <source>
        <strain evidence="12">WSJ</strain>
        <tissue evidence="12">Leaf</tissue>
    </source>
</reference>
<dbReference type="PROSITE" id="PS50011">
    <property type="entry name" value="PROTEIN_KINASE_DOM"/>
    <property type="match status" value="1"/>
</dbReference>
<dbReference type="PANTHER" id="PTHR47989:SF24">
    <property type="entry name" value="CALCIUM_CALMODULIN-REGULATED RECEPTOR-LIKE KINASE 1 ISOFORM X1"/>
    <property type="match status" value="1"/>
</dbReference>
<keyword evidence="13" id="KW-1185">Reference proteome</keyword>
<comment type="similarity">
    <text evidence="9">Belongs to the protein kinase superfamily.</text>
</comment>
<dbReference type="GO" id="GO:0005524">
    <property type="term" value="F:ATP binding"/>
    <property type="evidence" value="ECO:0007669"/>
    <property type="project" value="UniProtKB-UniRule"/>
</dbReference>
<keyword evidence="2" id="KW-0808">Transferase</keyword>
<evidence type="ECO:0000256" key="5">
    <source>
        <dbReference type="ARBA" id="ARBA00022840"/>
    </source>
</evidence>
<evidence type="ECO:0000313" key="13">
    <source>
        <dbReference type="Proteomes" id="UP001229421"/>
    </source>
</evidence>
<comment type="caution">
    <text evidence="12">The sequence shown here is derived from an EMBL/GenBank/DDBJ whole genome shotgun (WGS) entry which is preliminary data.</text>
</comment>
<evidence type="ECO:0000256" key="1">
    <source>
        <dbReference type="ARBA" id="ARBA00022527"/>
    </source>
</evidence>
<keyword evidence="7" id="KW-0460">Magnesium</keyword>
<evidence type="ECO:0000256" key="6">
    <source>
        <dbReference type="PIRSR" id="PIRSR000615-1"/>
    </source>
</evidence>
<feature type="binding site" evidence="7">
    <location>
        <position position="174"/>
    </location>
    <ligand>
        <name>Mg(2+)</name>
        <dbReference type="ChEBI" id="CHEBI:18420"/>
    </ligand>
</feature>
<evidence type="ECO:0000256" key="2">
    <source>
        <dbReference type="ARBA" id="ARBA00022679"/>
    </source>
</evidence>
<dbReference type="InterPro" id="IPR000719">
    <property type="entry name" value="Prot_kinase_dom"/>
</dbReference>
<dbReference type="Pfam" id="PF07714">
    <property type="entry name" value="PK_Tyr_Ser-Thr"/>
    <property type="match status" value="1"/>
</dbReference>
<dbReference type="PROSITE" id="PS00107">
    <property type="entry name" value="PROTEIN_KINASE_ATP"/>
    <property type="match status" value="1"/>
</dbReference>
<feature type="binding site" evidence="8">
    <location>
        <position position="73"/>
    </location>
    <ligand>
        <name>ATP</name>
        <dbReference type="ChEBI" id="CHEBI:30616"/>
    </ligand>
</feature>
<protein>
    <recommendedName>
        <fullName evidence="11">Protein kinase domain-containing protein</fullName>
    </recommendedName>
</protein>
<dbReference type="Proteomes" id="UP001229421">
    <property type="component" value="Unassembled WGS sequence"/>
</dbReference>
<dbReference type="SMART" id="SM00220">
    <property type="entry name" value="S_TKc"/>
    <property type="match status" value="1"/>
</dbReference>
<evidence type="ECO:0000256" key="8">
    <source>
        <dbReference type="PROSITE-ProRule" id="PRU10141"/>
    </source>
</evidence>
<dbReference type="FunFam" id="1.10.510.10:FF:000495">
    <property type="entry name" value="calcium/calmodulin-regulated receptor-like kinase 1"/>
    <property type="match status" value="1"/>
</dbReference>
<dbReference type="CDD" id="cd14066">
    <property type="entry name" value="STKc_IRAK"/>
    <property type="match status" value="1"/>
</dbReference>
<dbReference type="InterPro" id="IPR008271">
    <property type="entry name" value="Ser/Thr_kinase_AS"/>
</dbReference>
<dbReference type="AlphaFoldDB" id="A0AAD8P3U4"/>
<dbReference type="PANTHER" id="PTHR47989">
    <property type="entry name" value="OS01G0750732 PROTEIN"/>
    <property type="match status" value="1"/>
</dbReference>
<sequence length="363" mass="40496">MGTESSRTSVQNGLPLWFGGLKKGHVVAASGILEYSYRDLQKATGNFTSLIGQGAFGSVYKAQMTTGEAVAVKVLATDSRQGEKEFQTEVMLLGRLHHRNLVNLVGYCAEKGQHMLIYVYMSKGSLASHLYSDKHELLSWDLRVQIALDVARGLEYLHDGAVPPVIHRDIKSSNILLDQAMGARVADFGLSREDMINRNASNIQGTFGYLDPEYISTRTFTKKSDVYSFGVLLFELIAGRNPQQGLMEYVELAAMNTEGKVGWEEIVDSRLEGNFDVQELNDMATLAYKCINRSPRKRPSMRDVVQALSRILMMRHNKKHHRRDSSAAADEVSLNVDQLGRKSPMKGEHRRFESFGSAADSEV</sequence>
<name>A0AAD8P3U4_TARER</name>
<evidence type="ECO:0000256" key="4">
    <source>
        <dbReference type="ARBA" id="ARBA00022777"/>
    </source>
</evidence>
<gene>
    <name evidence="12" type="ORF">QVD17_14121</name>
</gene>
<feature type="binding site" evidence="7">
    <location>
        <position position="187"/>
    </location>
    <ligand>
        <name>Mg(2+)</name>
        <dbReference type="ChEBI" id="CHEBI:18420"/>
    </ligand>
</feature>
<keyword evidence="5 8" id="KW-0067">ATP-binding</keyword>
<feature type="domain" description="Protein kinase" evidence="11">
    <location>
        <begin position="45"/>
        <end position="312"/>
    </location>
</feature>
<dbReference type="GO" id="GO:0004674">
    <property type="term" value="F:protein serine/threonine kinase activity"/>
    <property type="evidence" value="ECO:0007669"/>
    <property type="project" value="UniProtKB-KW"/>
</dbReference>
<organism evidence="12 13">
    <name type="scientific">Tagetes erecta</name>
    <name type="common">African marigold</name>
    <dbReference type="NCBI Taxonomy" id="13708"/>
    <lineage>
        <taxon>Eukaryota</taxon>
        <taxon>Viridiplantae</taxon>
        <taxon>Streptophyta</taxon>
        <taxon>Embryophyta</taxon>
        <taxon>Tracheophyta</taxon>
        <taxon>Spermatophyta</taxon>
        <taxon>Magnoliopsida</taxon>
        <taxon>eudicotyledons</taxon>
        <taxon>Gunneridae</taxon>
        <taxon>Pentapetalae</taxon>
        <taxon>asterids</taxon>
        <taxon>campanulids</taxon>
        <taxon>Asterales</taxon>
        <taxon>Asteraceae</taxon>
        <taxon>Asteroideae</taxon>
        <taxon>Heliantheae alliance</taxon>
        <taxon>Tageteae</taxon>
        <taxon>Tagetes</taxon>
    </lineage>
</organism>